<dbReference type="GO" id="GO:0016740">
    <property type="term" value="F:transferase activity"/>
    <property type="evidence" value="ECO:0007669"/>
    <property type="project" value="UniProtKB-KW"/>
</dbReference>
<gene>
    <name evidence="1" type="ORF">MSL71_34860</name>
</gene>
<sequence length="216" mass="24223">MPLIILFVKAPELGKVKTRLATRLGHATALALYRRFVETTLERLAPLGPIRIAYTPKSKKPLMEDWFPGHPDMRPQRGADLGERMKNALTEAFDDGHHRAVIIGGDIPDLPTNRIREAFHALEGHQMVLVPVSDGGYCLVGARKETLLAPVFDTMRWSCDTVTAETLKRAEAHGISLKRLDGWHDIDTADDFLAFVRRHEETDGVPALYRDAVRLL</sequence>
<evidence type="ECO:0000313" key="2">
    <source>
        <dbReference type="Proteomes" id="UP000507962"/>
    </source>
</evidence>
<dbReference type="SUPFAM" id="SSF53448">
    <property type="entry name" value="Nucleotide-diphospho-sugar transferases"/>
    <property type="match status" value="1"/>
</dbReference>
<reference evidence="1 2" key="1">
    <citation type="submission" date="2019-03" db="EMBL/GenBank/DDBJ databases">
        <authorList>
            <person name="Nijsse B."/>
        </authorList>
    </citation>
    <scope>NUCLEOTIDE SEQUENCE [LARGE SCALE GENOMIC DNA]</scope>
    <source>
        <strain evidence="1">Desulfoluna butyratoxydans MSL71</strain>
    </source>
</reference>
<dbReference type="PANTHER" id="PTHR36529">
    <property type="entry name" value="SLL1095 PROTEIN"/>
    <property type="match status" value="1"/>
</dbReference>
<protein>
    <submittedName>
        <fullName evidence="1">Nucleotide-diphospho-sugar transferases</fullName>
    </submittedName>
</protein>
<organism evidence="1 2">
    <name type="scientific">Desulfoluna butyratoxydans</name>
    <dbReference type="NCBI Taxonomy" id="231438"/>
    <lineage>
        <taxon>Bacteria</taxon>
        <taxon>Pseudomonadati</taxon>
        <taxon>Thermodesulfobacteriota</taxon>
        <taxon>Desulfobacteria</taxon>
        <taxon>Desulfobacterales</taxon>
        <taxon>Desulfolunaceae</taxon>
        <taxon>Desulfoluna</taxon>
    </lineage>
</organism>
<dbReference type="RefSeq" id="WP_180142825.1">
    <property type="nucleotide sequence ID" value="NZ_CAADHO010000006.1"/>
</dbReference>
<dbReference type="Proteomes" id="UP000507962">
    <property type="component" value="Unassembled WGS sequence"/>
</dbReference>
<name>A0A4U8YQ28_9BACT</name>
<dbReference type="Gene3D" id="3.90.550.10">
    <property type="entry name" value="Spore Coat Polysaccharide Biosynthesis Protein SpsA, Chain A"/>
    <property type="match status" value="1"/>
</dbReference>
<evidence type="ECO:0000313" key="1">
    <source>
        <dbReference type="EMBL" id="VFQ45824.1"/>
    </source>
</evidence>
<dbReference type="InterPro" id="IPR029044">
    <property type="entry name" value="Nucleotide-diphossugar_trans"/>
</dbReference>
<keyword evidence="2" id="KW-1185">Reference proteome</keyword>
<dbReference type="AlphaFoldDB" id="A0A4U8YQ28"/>
<accession>A0A4U8YQ28</accession>
<dbReference type="PANTHER" id="PTHR36529:SF1">
    <property type="entry name" value="GLYCOSYLTRANSFERASE"/>
    <property type="match status" value="1"/>
</dbReference>
<keyword evidence="1" id="KW-0808">Transferase</keyword>
<dbReference type="InterPro" id="IPR018641">
    <property type="entry name" value="Trfase_1_rSAM/seldom-assoc"/>
</dbReference>
<dbReference type="Pfam" id="PF09837">
    <property type="entry name" value="DUF2064"/>
    <property type="match status" value="1"/>
</dbReference>
<proteinExistence type="predicted"/>
<dbReference type="EMBL" id="CAADHO010000006">
    <property type="protein sequence ID" value="VFQ45824.1"/>
    <property type="molecule type" value="Genomic_DNA"/>
</dbReference>
<dbReference type="NCBIfam" id="TIGR04282">
    <property type="entry name" value="glyco_like_cofC"/>
    <property type="match status" value="1"/>
</dbReference>